<comment type="caution">
    <text evidence="4">The sequence shown here is derived from an EMBL/GenBank/DDBJ whole genome shotgun (WGS) entry which is preliminary data.</text>
</comment>
<protein>
    <submittedName>
        <fullName evidence="4">NAD-dependent epimerase/dehydratase family protein</fullName>
    </submittedName>
</protein>
<feature type="region of interest" description="Disordered" evidence="2">
    <location>
        <begin position="162"/>
        <end position="235"/>
    </location>
</feature>
<evidence type="ECO:0000313" key="4">
    <source>
        <dbReference type="EMBL" id="TMQ61402.1"/>
    </source>
</evidence>
<dbReference type="Proteomes" id="UP000317366">
    <property type="component" value="Unassembled WGS sequence"/>
</dbReference>
<evidence type="ECO:0000256" key="2">
    <source>
        <dbReference type="SAM" id="MobiDB-lite"/>
    </source>
</evidence>
<feature type="compositionally biased region" description="Basic and acidic residues" evidence="2">
    <location>
        <begin position="100"/>
        <end position="128"/>
    </location>
</feature>
<dbReference type="PANTHER" id="PTHR43000">
    <property type="entry name" value="DTDP-D-GLUCOSE 4,6-DEHYDRATASE-RELATED"/>
    <property type="match status" value="1"/>
</dbReference>
<accession>A0A538TCN2</accession>
<evidence type="ECO:0000259" key="3">
    <source>
        <dbReference type="Pfam" id="PF01370"/>
    </source>
</evidence>
<dbReference type="PROSITE" id="PS00061">
    <property type="entry name" value="ADH_SHORT"/>
    <property type="match status" value="1"/>
</dbReference>
<evidence type="ECO:0000313" key="5">
    <source>
        <dbReference type="Proteomes" id="UP000317366"/>
    </source>
</evidence>
<gene>
    <name evidence="4" type="ORF">E6K77_10285</name>
</gene>
<dbReference type="InterPro" id="IPR036291">
    <property type="entry name" value="NAD(P)-bd_dom_sf"/>
</dbReference>
<sequence length="570" mass="61035">MRAPHPRLRSPSDDPHALQPADLPVLGGGRRVQEGQGPVRVQGSDSGNARAGDSANRAHHAESPRAFPGAGSPDQHEAIRRGASAREGDLQLRLGQELGVRPDDRPGNRPHGRAIEAGHRSRAGDLRRDRRRSGRLRAGDPRRECRVEAFARAALPVRNRASLVGPTTNPHLPSDGAGCQGRVPPAGHRCHTGPSSRDRVESPRVRLVRGGLDPRGQRPREPADRGGERRALQDLPDLRAGAVTAPLALVTGASGFVGSHIVDELLRRGARVRCLVRATSSRRWLEGKDVELADGDVCDPEGLDAAVSGADWIVHAAGLTHAPSAVEFHRVNVLGTEKILSAALRASPSPKRFVYISSQAAAGPSRDGAPVTEDQPPGPVSVYGGTKLAGEALVMGAADRLPVVAIRPPTVYGPRERALLKYFRAVKCHVRPYLGGARPFSVVYAEDHARAVWAVLTGDRAPGQIYFVGGPDVTTYQEMGSAIAHAMGTWAVRVPIPMAALQAGALLGELAGSLTRRAPFFSREKFREITAGDWTLSSRKIRVELGWTHATPLEDGVRATAAWYREAGWV</sequence>
<feature type="compositionally biased region" description="Basic and acidic residues" evidence="2">
    <location>
        <begin position="74"/>
        <end position="90"/>
    </location>
</feature>
<dbReference type="Pfam" id="PF01370">
    <property type="entry name" value="Epimerase"/>
    <property type="match status" value="1"/>
</dbReference>
<organism evidence="4 5">
    <name type="scientific">Eiseniibacteriota bacterium</name>
    <dbReference type="NCBI Taxonomy" id="2212470"/>
    <lineage>
        <taxon>Bacteria</taxon>
        <taxon>Candidatus Eiseniibacteriota</taxon>
    </lineage>
</organism>
<reference evidence="4 5" key="1">
    <citation type="journal article" date="2019" name="Nat. Microbiol.">
        <title>Mediterranean grassland soil C-N compound turnover is dependent on rainfall and depth, and is mediated by genomically divergent microorganisms.</title>
        <authorList>
            <person name="Diamond S."/>
            <person name="Andeer P.F."/>
            <person name="Li Z."/>
            <person name="Crits-Christoph A."/>
            <person name="Burstein D."/>
            <person name="Anantharaman K."/>
            <person name="Lane K.R."/>
            <person name="Thomas B.C."/>
            <person name="Pan C."/>
            <person name="Northen T.R."/>
            <person name="Banfield J.F."/>
        </authorList>
    </citation>
    <scope>NUCLEOTIDE SEQUENCE [LARGE SCALE GENOMIC DNA]</scope>
    <source>
        <strain evidence="4">WS_7</strain>
    </source>
</reference>
<evidence type="ECO:0000256" key="1">
    <source>
        <dbReference type="ARBA" id="ARBA00007637"/>
    </source>
</evidence>
<dbReference type="AlphaFoldDB" id="A0A538TCN2"/>
<comment type="similarity">
    <text evidence="1">Belongs to the NAD(P)-dependent epimerase/dehydratase family.</text>
</comment>
<feature type="domain" description="NAD-dependent epimerase/dehydratase" evidence="3">
    <location>
        <begin position="248"/>
        <end position="469"/>
    </location>
</feature>
<feature type="region of interest" description="Disordered" evidence="2">
    <location>
        <begin position="1"/>
        <end position="141"/>
    </location>
</feature>
<dbReference type="InterPro" id="IPR001509">
    <property type="entry name" value="Epimerase_deHydtase"/>
</dbReference>
<dbReference type="InterPro" id="IPR020904">
    <property type="entry name" value="Sc_DH/Rdtase_CS"/>
</dbReference>
<proteinExistence type="inferred from homology"/>
<feature type="compositionally biased region" description="Basic and acidic residues" evidence="2">
    <location>
        <begin position="215"/>
        <end position="232"/>
    </location>
</feature>
<dbReference type="SUPFAM" id="SSF51735">
    <property type="entry name" value="NAD(P)-binding Rossmann-fold domains"/>
    <property type="match status" value="1"/>
</dbReference>
<dbReference type="EMBL" id="VBOX01000102">
    <property type="protein sequence ID" value="TMQ61402.1"/>
    <property type="molecule type" value="Genomic_DNA"/>
</dbReference>
<dbReference type="Gene3D" id="3.40.50.720">
    <property type="entry name" value="NAD(P)-binding Rossmann-like Domain"/>
    <property type="match status" value="1"/>
</dbReference>
<name>A0A538TCN2_UNCEI</name>